<dbReference type="RefSeq" id="WP_163495489.1">
    <property type="nucleotide sequence ID" value="NZ_CP048711.1"/>
</dbReference>
<accession>A0A6C0U2K8</accession>
<protein>
    <submittedName>
        <fullName evidence="5">LysM peptidoglycan-binding domain-containing protein</fullName>
    </submittedName>
</protein>
<feature type="chain" id="PRO_5025563647" evidence="3">
    <location>
        <begin position="27"/>
        <end position="300"/>
    </location>
</feature>
<evidence type="ECO:0000313" key="6">
    <source>
        <dbReference type="Proteomes" id="UP000477680"/>
    </source>
</evidence>
<dbReference type="Gene3D" id="1.25.40.10">
    <property type="entry name" value="Tetratricopeptide repeat domain"/>
    <property type="match status" value="1"/>
</dbReference>
<keyword evidence="6" id="KW-1185">Reference proteome</keyword>
<evidence type="ECO:0000256" key="3">
    <source>
        <dbReference type="SAM" id="SignalP"/>
    </source>
</evidence>
<dbReference type="SUPFAM" id="SSF48452">
    <property type="entry name" value="TPR-like"/>
    <property type="match status" value="1"/>
</dbReference>
<dbReference type="InterPro" id="IPR018392">
    <property type="entry name" value="LysM"/>
</dbReference>
<keyword evidence="1" id="KW-0802">TPR repeat</keyword>
<feature type="compositionally biased region" description="Low complexity" evidence="2">
    <location>
        <begin position="211"/>
        <end position="220"/>
    </location>
</feature>
<dbReference type="PROSITE" id="PS51782">
    <property type="entry name" value="LYSM"/>
    <property type="match status" value="1"/>
</dbReference>
<dbReference type="PROSITE" id="PS51257">
    <property type="entry name" value="PROKAR_LIPOPROTEIN"/>
    <property type="match status" value="1"/>
</dbReference>
<feature type="region of interest" description="Disordered" evidence="2">
    <location>
        <begin position="211"/>
        <end position="232"/>
    </location>
</feature>
<feature type="repeat" description="TPR" evidence="1">
    <location>
        <begin position="246"/>
        <end position="279"/>
    </location>
</feature>
<dbReference type="KEGG" id="kim:G3T16_12150"/>
<evidence type="ECO:0000313" key="5">
    <source>
        <dbReference type="EMBL" id="QIB66053.1"/>
    </source>
</evidence>
<dbReference type="SMART" id="SM00257">
    <property type="entry name" value="LysM"/>
    <property type="match status" value="1"/>
</dbReference>
<dbReference type="EMBL" id="CP048711">
    <property type="protein sequence ID" value="QIB66053.1"/>
    <property type="molecule type" value="Genomic_DNA"/>
</dbReference>
<proteinExistence type="predicted"/>
<dbReference type="PROSITE" id="PS50005">
    <property type="entry name" value="TPR"/>
    <property type="match status" value="1"/>
</dbReference>
<keyword evidence="3" id="KW-0732">Signal</keyword>
<feature type="signal peptide" evidence="3">
    <location>
        <begin position="1"/>
        <end position="26"/>
    </location>
</feature>
<gene>
    <name evidence="5" type="ORF">G3T16_12150</name>
</gene>
<organism evidence="5 6">
    <name type="scientific">Kineobactrum salinum</name>
    <dbReference type="NCBI Taxonomy" id="2708301"/>
    <lineage>
        <taxon>Bacteria</taxon>
        <taxon>Pseudomonadati</taxon>
        <taxon>Pseudomonadota</taxon>
        <taxon>Gammaproteobacteria</taxon>
        <taxon>Cellvibrionales</taxon>
        <taxon>Halieaceae</taxon>
        <taxon>Kineobactrum</taxon>
    </lineage>
</organism>
<evidence type="ECO:0000259" key="4">
    <source>
        <dbReference type="PROSITE" id="PS51782"/>
    </source>
</evidence>
<dbReference type="Gene3D" id="3.10.350.10">
    <property type="entry name" value="LysM domain"/>
    <property type="match status" value="1"/>
</dbReference>
<evidence type="ECO:0000256" key="2">
    <source>
        <dbReference type="SAM" id="MobiDB-lite"/>
    </source>
</evidence>
<sequence length="300" mass="32669">MKIMTRGWVLLGGVLLAACAVGPVQGPPEPVATVGERRAVEAVAQPGLTPQARFREALRMLEDGRARQARAELVAYLQEKPRSDVARDLLRQLDEDSNVYYPASYREITLASGESLSTLAHRYLGSVYQFYALAKYNGIAEPRRLRAGQILKIPLTETARASFAVEDDPESLAREMAQEAEAAALTTDAALPQEAAAEAETKVEAEADTGAAVAGANPAGEETEEESLPEPALQPAAVAAVPAGEPRELHRRALNAYRAQDLDKAIDLWNRVLVLDPEHENARLYRAQALELQSKLRRLN</sequence>
<feature type="domain" description="LysM" evidence="4">
    <location>
        <begin position="106"/>
        <end position="153"/>
    </location>
</feature>
<dbReference type="Pfam" id="PF01476">
    <property type="entry name" value="LysM"/>
    <property type="match status" value="1"/>
</dbReference>
<name>A0A6C0U2K8_9GAMM</name>
<dbReference type="InterPro" id="IPR036779">
    <property type="entry name" value="LysM_dom_sf"/>
</dbReference>
<evidence type="ECO:0000256" key="1">
    <source>
        <dbReference type="PROSITE-ProRule" id="PRU00339"/>
    </source>
</evidence>
<dbReference type="InterPro" id="IPR011990">
    <property type="entry name" value="TPR-like_helical_dom_sf"/>
</dbReference>
<reference evidence="5 6" key="1">
    <citation type="submission" date="2020-02" db="EMBL/GenBank/DDBJ databases">
        <title>Genome sequencing for Kineobactrum sp. M2.</title>
        <authorList>
            <person name="Park S.-J."/>
        </authorList>
    </citation>
    <scope>NUCLEOTIDE SEQUENCE [LARGE SCALE GENOMIC DNA]</scope>
    <source>
        <strain evidence="5 6">M2</strain>
    </source>
</reference>
<dbReference type="Proteomes" id="UP000477680">
    <property type="component" value="Chromosome"/>
</dbReference>
<dbReference type="InterPro" id="IPR019734">
    <property type="entry name" value="TPR_rpt"/>
</dbReference>
<dbReference type="AlphaFoldDB" id="A0A6C0U2K8"/>